<dbReference type="InterPro" id="IPR038305">
    <property type="entry name" value="HeLo_sf"/>
</dbReference>
<dbReference type="InterPro" id="IPR029498">
    <property type="entry name" value="HeLo_dom"/>
</dbReference>
<feature type="domain" description="Prion-inhibition and propagation HeLo" evidence="2">
    <location>
        <begin position="20"/>
        <end position="260"/>
    </location>
</feature>
<gene>
    <name evidence="3" type="ORF">PRZ48_012480</name>
</gene>
<sequence length="464" mass="52021">MTPPKDTDAAHVEHPQHEALLTGAIALASLFSSCVEAFGLIHPSQKWDKQEQLLLTRLGLQQARLLIWGSVLGISSPPPTVTNRAVPKHPSSAYPDLSEPTFFDARDPRLDDPQFRTTIEETLSSIVDRASHLTREEMMAKYGLKPPKRFTMVFEPALDTNRLEFFRERYELLREVAESYAQINTRRTNSIVQTSWSIADVTKFGAWIQITQEKIDYLISLLDVKEKVDRGMRMDIRMFGWHIAPDRARTAQDVSKLRLLQEVCRVDYPEYVVATQQALDNISRESRENNLSMAPTAQQQALFGSQSNGGGAAQQDKKRPGLFKIFRSFGKSKHHPSSRSKEDPGPVRSQSESGPVAEPDDADLQRVRSKSVGGYVNTGMGSILDEDIATRMEKLGTHEQVMEMPRVDTSGGNGEAKELERLDSPLVLEEPKPLGTVQRHDQYRGIARVETRDLRQPGGDFGSG</sequence>
<feature type="region of interest" description="Disordered" evidence="1">
    <location>
        <begin position="329"/>
        <end position="374"/>
    </location>
</feature>
<evidence type="ECO:0000256" key="1">
    <source>
        <dbReference type="SAM" id="MobiDB-lite"/>
    </source>
</evidence>
<proteinExistence type="predicted"/>
<dbReference type="PROSITE" id="PS51257">
    <property type="entry name" value="PROKAR_LIPOPROTEIN"/>
    <property type="match status" value="1"/>
</dbReference>
<evidence type="ECO:0000313" key="4">
    <source>
        <dbReference type="Proteomes" id="UP001305779"/>
    </source>
</evidence>
<feature type="region of interest" description="Disordered" evidence="1">
    <location>
        <begin position="405"/>
        <end position="438"/>
    </location>
</feature>
<protein>
    <recommendedName>
        <fullName evidence="2">Prion-inhibition and propagation HeLo domain-containing protein</fullName>
    </recommendedName>
</protein>
<accession>A0ABR0E558</accession>
<dbReference type="Gene3D" id="1.20.120.1020">
    <property type="entry name" value="Prion-inhibition and propagation, HeLo domain"/>
    <property type="match status" value="1"/>
</dbReference>
<dbReference type="Proteomes" id="UP001305779">
    <property type="component" value="Unassembled WGS sequence"/>
</dbReference>
<comment type="caution">
    <text evidence="3">The sequence shown here is derived from an EMBL/GenBank/DDBJ whole genome shotgun (WGS) entry which is preliminary data.</text>
</comment>
<dbReference type="EMBL" id="JAXOVC010000010">
    <property type="protein sequence ID" value="KAK4496500.1"/>
    <property type="molecule type" value="Genomic_DNA"/>
</dbReference>
<reference evidence="3 4" key="1">
    <citation type="journal article" date="2023" name="G3 (Bethesda)">
        <title>A chromosome-level genome assembly of Zasmidium syzygii isolated from banana leaves.</title>
        <authorList>
            <person name="van Westerhoven A.C."/>
            <person name="Mehrabi R."/>
            <person name="Talebi R."/>
            <person name="Steentjes M.B.F."/>
            <person name="Corcolon B."/>
            <person name="Chong P.A."/>
            <person name="Kema G.H.J."/>
            <person name="Seidl M.F."/>
        </authorList>
    </citation>
    <scope>NUCLEOTIDE SEQUENCE [LARGE SCALE GENOMIC DNA]</scope>
    <source>
        <strain evidence="3 4">P124</strain>
    </source>
</reference>
<dbReference type="Pfam" id="PF14479">
    <property type="entry name" value="HeLo"/>
    <property type="match status" value="1"/>
</dbReference>
<organism evidence="3 4">
    <name type="scientific">Zasmidium cellare</name>
    <name type="common">Wine cellar mold</name>
    <name type="synonym">Racodium cellare</name>
    <dbReference type="NCBI Taxonomy" id="395010"/>
    <lineage>
        <taxon>Eukaryota</taxon>
        <taxon>Fungi</taxon>
        <taxon>Dikarya</taxon>
        <taxon>Ascomycota</taxon>
        <taxon>Pezizomycotina</taxon>
        <taxon>Dothideomycetes</taxon>
        <taxon>Dothideomycetidae</taxon>
        <taxon>Mycosphaerellales</taxon>
        <taxon>Mycosphaerellaceae</taxon>
        <taxon>Zasmidium</taxon>
    </lineage>
</organism>
<evidence type="ECO:0000259" key="2">
    <source>
        <dbReference type="Pfam" id="PF14479"/>
    </source>
</evidence>
<keyword evidence="4" id="KW-1185">Reference proteome</keyword>
<evidence type="ECO:0000313" key="3">
    <source>
        <dbReference type="EMBL" id="KAK4496500.1"/>
    </source>
</evidence>
<name>A0ABR0E558_ZASCE</name>